<keyword evidence="18" id="KW-1185">Reference proteome</keyword>
<keyword evidence="8 15" id="KW-0732">Signal</keyword>
<dbReference type="PANTHER" id="PTHR37928">
    <property type="entry name" value="CFEM DOMAIN PROTEIN (AFU_ORTHOLOGUE AFUA_6G14090)"/>
    <property type="match status" value="1"/>
</dbReference>
<accession>A0A0C9X0E6</accession>
<dbReference type="GO" id="GO:0005886">
    <property type="term" value="C:plasma membrane"/>
    <property type="evidence" value="ECO:0007669"/>
    <property type="project" value="UniProtKB-SubCell"/>
</dbReference>
<evidence type="ECO:0000256" key="7">
    <source>
        <dbReference type="ARBA" id="ARBA00022723"/>
    </source>
</evidence>
<keyword evidence="5" id="KW-0964">Secreted</keyword>
<dbReference type="STRING" id="1095629.A0A0C9X0E6"/>
<dbReference type="HOGENOM" id="CLU_063084_3_0_1"/>
<evidence type="ECO:0000313" key="17">
    <source>
        <dbReference type="EMBL" id="KIJ98605.1"/>
    </source>
</evidence>
<evidence type="ECO:0000256" key="10">
    <source>
        <dbReference type="ARBA" id="ARBA00023136"/>
    </source>
</evidence>
<feature type="chain" id="PRO_5002222603" description="CFEM domain-containing protein" evidence="15">
    <location>
        <begin position="18"/>
        <end position="186"/>
    </location>
</feature>
<name>A0A0C9X0E6_9AGAR</name>
<dbReference type="Pfam" id="PF05730">
    <property type="entry name" value="CFEM"/>
    <property type="match status" value="1"/>
</dbReference>
<sequence>MRFALITVALAAASASASTLLGRQSIPACAGTCIANADLGGCSATDNTCLCKSSTFVTSTATCIESSCKGDDLDAAIAAAEQLCAAVGVTLSDLPTGSATTAGASSSASGSAPATTATSPATTSGTKAATTSGTKAASTYSAGASTAGSSSSSSAPASTSSKSAGSIVGVNAFAGMAAFGLAALAL</sequence>
<dbReference type="EMBL" id="KN838665">
    <property type="protein sequence ID" value="KIJ98605.1"/>
    <property type="molecule type" value="Genomic_DNA"/>
</dbReference>
<proteinExistence type="inferred from homology"/>
<keyword evidence="4" id="KW-1003">Cell membrane</keyword>
<evidence type="ECO:0000256" key="5">
    <source>
        <dbReference type="ARBA" id="ARBA00022525"/>
    </source>
</evidence>
<dbReference type="InterPro" id="IPR008427">
    <property type="entry name" value="Extracellular_membr_CFEM_dom"/>
</dbReference>
<dbReference type="Proteomes" id="UP000054477">
    <property type="component" value="Unassembled WGS sequence"/>
</dbReference>
<reference evidence="18" key="2">
    <citation type="submission" date="2015-01" db="EMBL/GenBank/DDBJ databases">
        <title>Evolutionary Origins and Diversification of the Mycorrhizal Mutualists.</title>
        <authorList>
            <consortium name="DOE Joint Genome Institute"/>
            <consortium name="Mycorrhizal Genomics Consortium"/>
            <person name="Kohler A."/>
            <person name="Kuo A."/>
            <person name="Nagy L.G."/>
            <person name="Floudas D."/>
            <person name="Copeland A."/>
            <person name="Barry K.W."/>
            <person name="Cichocki N."/>
            <person name="Veneault-Fourrey C."/>
            <person name="LaButti K."/>
            <person name="Lindquist E.A."/>
            <person name="Lipzen A."/>
            <person name="Lundell T."/>
            <person name="Morin E."/>
            <person name="Murat C."/>
            <person name="Riley R."/>
            <person name="Ohm R."/>
            <person name="Sun H."/>
            <person name="Tunlid A."/>
            <person name="Henrissat B."/>
            <person name="Grigoriev I.V."/>
            <person name="Hibbett D.S."/>
            <person name="Martin F."/>
        </authorList>
    </citation>
    <scope>NUCLEOTIDE SEQUENCE [LARGE SCALE GENOMIC DNA]</scope>
    <source>
        <strain evidence="18">LaAM-08-1</strain>
    </source>
</reference>
<keyword evidence="13" id="KW-0449">Lipoprotein</keyword>
<evidence type="ECO:0000256" key="11">
    <source>
        <dbReference type="ARBA" id="ARBA00023157"/>
    </source>
</evidence>
<evidence type="ECO:0000256" key="15">
    <source>
        <dbReference type="SAM" id="SignalP"/>
    </source>
</evidence>
<evidence type="ECO:0000256" key="9">
    <source>
        <dbReference type="ARBA" id="ARBA00023004"/>
    </source>
</evidence>
<dbReference type="InterPro" id="IPR051735">
    <property type="entry name" value="CFEM_domain"/>
</dbReference>
<evidence type="ECO:0000259" key="16">
    <source>
        <dbReference type="PROSITE" id="PS52012"/>
    </source>
</evidence>
<evidence type="ECO:0000313" key="18">
    <source>
        <dbReference type="Proteomes" id="UP000054477"/>
    </source>
</evidence>
<gene>
    <name evidence="17" type="ORF">K443DRAFT_9038</name>
</gene>
<evidence type="ECO:0000256" key="13">
    <source>
        <dbReference type="ARBA" id="ARBA00023288"/>
    </source>
</evidence>
<dbReference type="OrthoDB" id="3065412at2759"/>
<evidence type="ECO:0000256" key="8">
    <source>
        <dbReference type="ARBA" id="ARBA00022729"/>
    </source>
</evidence>
<evidence type="ECO:0000256" key="4">
    <source>
        <dbReference type="ARBA" id="ARBA00022475"/>
    </source>
</evidence>
<keyword evidence="10" id="KW-0472">Membrane</keyword>
<dbReference type="SMART" id="SM00747">
    <property type="entry name" value="CFEM"/>
    <property type="match status" value="1"/>
</dbReference>
<dbReference type="GO" id="GO:0046872">
    <property type="term" value="F:metal ion binding"/>
    <property type="evidence" value="ECO:0007669"/>
    <property type="project" value="UniProtKB-KW"/>
</dbReference>
<keyword evidence="7" id="KW-0479">Metal-binding</keyword>
<dbReference type="GO" id="GO:0005576">
    <property type="term" value="C:extracellular region"/>
    <property type="evidence" value="ECO:0007669"/>
    <property type="project" value="UniProtKB-SubCell"/>
</dbReference>
<comment type="similarity">
    <text evidence="3">Belongs to the RBT5 family.</text>
</comment>
<evidence type="ECO:0000256" key="2">
    <source>
        <dbReference type="ARBA" id="ARBA00004613"/>
    </source>
</evidence>
<dbReference type="PANTHER" id="PTHR37928:SF2">
    <property type="entry name" value="GPI ANCHORED CFEM DOMAIN PROTEIN (AFU_ORTHOLOGUE AFUA_6G10580)"/>
    <property type="match status" value="1"/>
</dbReference>
<feature type="signal peptide" evidence="15">
    <location>
        <begin position="1"/>
        <end position="17"/>
    </location>
</feature>
<feature type="region of interest" description="Disordered" evidence="14">
    <location>
        <begin position="102"/>
        <end position="130"/>
    </location>
</feature>
<evidence type="ECO:0000256" key="14">
    <source>
        <dbReference type="SAM" id="MobiDB-lite"/>
    </source>
</evidence>
<keyword evidence="6" id="KW-0349">Heme</keyword>
<evidence type="ECO:0000256" key="1">
    <source>
        <dbReference type="ARBA" id="ARBA00004609"/>
    </source>
</evidence>
<reference evidence="17 18" key="1">
    <citation type="submission" date="2014-04" db="EMBL/GenBank/DDBJ databases">
        <authorList>
            <consortium name="DOE Joint Genome Institute"/>
            <person name="Kuo A."/>
            <person name="Kohler A."/>
            <person name="Nagy L.G."/>
            <person name="Floudas D."/>
            <person name="Copeland A."/>
            <person name="Barry K.W."/>
            <person name="Cichocki N."/>
            <person name="Veneault-Fourrey C."/>
            <person name="LaButti K."/>
            <person name="Lindquist E.A."/>
            <person name="Lipzen A."/>
            <person name="Lundell T."/>
            <person name="Morin E."/>
            <person name="Murat C."/>
            <person name="Sun H."/>
            <person name="Tunlid A."/>
            <person name="Henrissat B."/>
            <person name="Grigoriev I.V."/>
            <person name="Hibbett D.S."/>
            <person name="Martin F."/>
            <person name="Nordberg H.P."/>
            <person name="Cantor M.N."/>
            <person name="Hua S.X."/>
        </authorList>
    </citation>
    <scope>NUCLEOTIDE SEQUENCE [LARGE SCALE GENOMIC DNA]</scope>
    <source>
        <strain evidence="17 18">LaAM-08-1</strain>
    </source>
</reference>
<evidence type="ECO:0000256" key="6">
    <source>
        <dbReference type="ARBA" id="ARBA00022617"/>
    </source>
</evidence>
<evidence type="ECO:0000256" key="12">
    <source>
        <dbReference type="ARBA" id="ARBA00023180"/>
    </source>
</evidence>
<comment type="subcellular location">
    <subcellularLocation>
        <location evidence="1">Cell membrane</location>
        <topology evidence="1">Lipid-anchor</topology>
        <topology evidence="1">GPI-anchor</topology>
    </subcellularLocation>
    <subcellularLocation>
        <location evidence="2">Secreted</location>
    </subcellularLocation>
</comment>
<keyword evidence="12" id="KW-0325">Glycoprotein</keyword>
<dbReference type="AlphaFoldDB" id="A0A0C9X0E6"/>
<protein>
    <recommendedName>
        <fullName evidence="16">CFEM domain-containing protein</fullName>
    </recommendedName>
</protein>
<feature type="domain" description="CFEM" evidence="16">
    <location>
        <begin position="1"/>
        <end position="111"/>
    </location>
</feature>
<evidence type="ECO:0000256" key="3">
    <source>
        <dbReference type="ARBA" id="ARBA00010031"/>
    </source>
</evidence>
<organism evidence="17 18">
    <name type="scientific">Laccaria amethystina LaAM-08-1</name>
    <dbReference type="NCBI Taxonomy" id="1095629"/>
    <lineage>
        <taxon>Eukaryota</taxon>
        <taxon>Fungi</taxon>
        <taxon>Dikarya</taxon>
        <taxon>Basidiomycota</taxon>
        <taxon>Agaricomycotina</taxon>
        <taxon>Agaricomycetes</taxon>
        <taxon>Agaricomycetidae</taxon>
        <taxon>Agaricales</taxon>
        <taxon>Agaricineae</taxon>
        <taxon>Hydnangiaceae</taxon>
        <taxon>Laccaria</taxon>
    </lineage>
</organism>
<dbReference type="PROSITE" id="PS52012">
    <property type="entry name" value="CFEM"/>
    <property type="match status" value="1"/>
</dbReference>
<keyword evidence="9" id="KW-0408">Iron</keyword>
<keyword evidence="11" id="KW-1015">Disulfide bond</keyword>